<dbReference type="GO" id="GO:0009523">
    <property type="term" value="C:photosystem II"/>
    <property type="evidence" value="ECO:0007669"/>
    <property type="project" value="UniProtKB-KW"/>
</dbReference>
<evidence type="ECO:0000256" key="3">
    <source>
        <dbReference type="ARBA" id="ARBA00022528"/>
    </source>
</evidence>
<sequence length="106" mass="11107">MIVIAARQARKAGLPQLRVARAERLGCRCSKKASSAQAPVVAKGMPLLASALALVDEPMASEATGLRNDLLGWVLLVAIGLLLCFYTVYSSTFDDDDLSGGGGIML</sequence>
<evidence type="ECO:0000256" key="1">
    <source>
        <dbReference type="ARBA" id="ARBA00004581"/>
    </source>
</evidence>
<keyword evidence="4" id="KW-0602">Photosynthesis</keyword>
<reference evidence="10" key="1">
    <citation type="submission" date="2015-06" db="UniProtKB">
        <authorList>
            <consortium name="EnsemblPlants"/>
        </authorList>
    </citation>
    <scope>IDENTIFICATION</scope>
</reference>
<dbReference type="PANTHER" id="PTHR34552:SF3">
    <property type="entry name" value="PSII 6.1 KDA PROTEIN"/>
    <property type="match status" value="1"/>
</dbReference>
<protein>
    <recommendedName>
        <fullName evidence="9">PSII 6.1 kDa protein</fullName>
    </recommendedName>
</protein>
<dbReference type="GO" id="GO:0009535">
    <property type="term" value="C:chloroplast thylakoid membrane"/>
    <property type="evidence" value="ECO:0007669"/>
    <property type="project" value="UniProtKB-SubCell"/>
</dbReference>
<evidence type="ECO:0000256" key="7">
    <source>
        <dbReference type="ARBA" id="ARBA00023136"/>
    </source>
</evidence>
<name>R7W261_AEGTA</name>
<proteinExistence type="inferred from homology"/>
<keyword evidence="6" id="KW-0793">Thylakoid</keyword>
<dbReference type="AlphaFoldDB" id="R7W261"/>
<evidence type="ECO:0000256" key="4">
    <source>
        <dbReference type="ARBA" id="ARBA00022531"/>
    </source>
</evidence>
<dbReference type="EnsemblPlants" id="EMT01147">
    <property type="protein sequence ID" value="EMT01147"/>
    <property type="gene ID" value="F775_15643"/>
</dbReference>
<comment type="similarity">
    <text evidence="2">Belongs to the psbW family.</text>
</comment>
<dbReference type="GO" id="GO:0042549">
    <property type="term" value="P:photosystem II stabilization"/>
    <property type="evidence" value="ECO:0007669"/>
    <property type="project" value="TreeGrafter"/>
</dbReference>
<evidence type="ECO:0000256" key="8">
    <source>
        <dbReference type="ARBA" id="ARBA00023276"/>
    </source>
</evidence>
<dbReference type="InterPro" id="IPR009806">
    <property type="entry name" value="PSII_PsbW_class2"/>
</dbReference>
<evidence type="ECO:0000256" key="2">
    <source>
        <dbReference type="ARBA" id="ARBA00010395"/>
    </source>
</evidence>
<dbReference type="GO" id="GO:0015979">
    <property type="term" value="P:photosynthesis"/>
    <property type="evidence" value="ECO:0007669"/>
    <property type="project" value="UniProtKB-KW"/>
</dbReference>
<keyword evidence="7" id="KW-0472">Membrane</keyword>
<evidence type="ECO:0000256" key="5">
    <source>
        <dbReference type="ARBA" id="ARBA00022640"/>
    </source>
</evidence>
<comment type="subcellular location">
    <subcellularLocation>
        <location evidence="1">Plastid</location>
        <location evidence="1">Chloroplast thylakoid membrane</location>
        <topology evidence="1">Single-pass membrane protein</topology>
    </subcellularLocation>
</comment>
<dbReference type="Pfam" id="PF07123">
    <property type="entry name" value="PsbW"/>
    <property type="match status" value="1"/>
</dbReference>
<organism evidence="10">
    <name type="scientific">Aegilops tauschii</name>
    <name type="common">Tausch's goatgrass</name>
    <name type="synonym">Aegilops squarrosa</name>
    <dbReference type="NCBI Taxonomy" id="37682"/>
    <lineage>
        <taxon>Eukaryota</taxon>
        <taxon>Viridiplantae</taxon>
        <taxon>Streptophyta</taxon>
        <taxon>Embryophyta</taxon>
        <taxon>Tracheophyta</taxon>
        <taxon>Spermatophyta</taxon>
        <taxon>Magnoliopsida</taxon>
        <taxon>Liliopsida</taxon>
        <taxon>Poales</taxon>
        <taxon>Poaceae</taxon>
        <taxon>BOP clade</taxon>
        <taxon>Pooideae</taxon>
        <taxon>Triticodae</taxon>
        <taxon>Triticeae</taxon>
        <taxon>Triticinae</taxon>
        <taxon>Aegilops</taxon>
    </lineage>
</organism>
<evidence type="ECO:0000313" key="10">
    <source>
        <dbReference type="EnsemblPlants" id="EMT01147"/>
    </source>
</evidence>
<evidence type="ECO:0000256" key="9">
    <source>
        <dbReference type="ARBA" id="ARBA00031756"/>
    </source>
</evidence>
<keyword evidence="8" id="KW-0604">Photosystem II</keyword>
<dbReference type="PANTHER" id="PTHR34552">
    <property type="entry name" value="PHOTOSYSTEM II REACTION CENTER W PROTEIN, CHLOROPLASTIC"/>
    <property type="match status" value="1"/>
</dbReference>
<accession>R7W261</accession>
<keyword evidence="3" id="KW-0150">Chloroplast</keyword>
<keyword evidence="5" id="KW-0934">Plastid</keyword>
<evidence type="ECO:0000256" key="6">
    <source>
        <dbReference type="ARBA" id="ARBA00023078"/>
    </source>
</evidence>